<sequence length="106" mass="11954">MKFTTIPDVFSEVEQILFIHALGERTRRPPQPHGLKTTTIPDVFPEVDQIVFIDALNDPEAEPHAFIGPKAKRRKLALQEQLKSSKYNDASELVDIPCNAVMVQSK</sequence>
<comment type="caution">
    <text evidence="1">The sequence shown here is derived from an EMBL/GenBank/DDBJ whole genome shotgun (WGS) entry which is preliminary data.</text>
</comment>
<proteinExistence type="predicted"/>
<organism evidence="1 2">
    <name type="scientific">Cryptolaemus montrouzieri</name>
    <dbReference type="NCBI Taxonomy" id="559131"/>
    <lineage>
        <taxon>Eukaryota</taxon>
        <taxon>Metazoa</taxon>
        <taxon>Ecdysozoa</taxon>
        <taxon>Arthropoda</taxon>
        <taxon>Hexapoda</taxon>
        <taxon>Insecta</taxon>
        <taxon>Pterygota</taxon>
        <taxon>Neoptera</taxon>
        <taxon>Endopterygota</taxon>
        <taxon>Coleoptera</taxon>
        <taxon>Polyphaga</taxon>
        <taxon>Cucujiformia</taxon>
        <taxon>Coccinelloidea</taxon>
        <taxon>Coccinellidae</taxon>
        <taxon>Scymninae</taxon>
        <taxon>Scymnini</taxon>
        <taxon>Cryptolaemus</taxon>
    </lineage>
</organism>
<reference evidence="1 2" key="1">
    <citation type="journal article" date="2021" name="BMC Biol.">
        <title>Horizontally acquired antibacterial genes associated with adaptive radiation of ladybird beetles.</title>
        <authorList>
            <person name="Li H.S."/>
            <person name="Tang X.F."/>
            <person name="Huang Y.H."/>
            <person name="Xu Z.Y."/>
            <person name="Chen M.L."/>
            <person name="Du X.Y."/>
            <person name="Qiu B.Y."/>
            <person name="Chen P.T."/>
            <person name="Zhang W."/>
            <person name="Slipinski A."/>
            <person name="Escalona H.E."/>
            <person name="Waterhouse R.M."/>
            <person name="Zwick A."/>
            <person name="Pang H."/>
        </authorList>
    </citation>
    <scope>NUCLEOTIDE SEQUENCE [LARGE SCALE GENOMIC DNA]</scope>
    <source>
        <strain evidence="1">SYSU2018</strain>
    </source>
</reference>
<keyword evidence="2" id="KW-1185">Reference proteome</keyword>
<evidence type="ECO:0000313" key="2">
    <source>
        <dbReference type="Proteomes" id="UP001516400"/>
    </source>
</evidence>
<dbReference type="AlphaFoldDB" id="A0ABD2MRL3"/>
<accession>A0ABD2MRL3</accession>
<gene>
    <name evidence="1" type="ORF">HHI36_007971</name>
</gene>
<protein>
    <submittedName>
        <fullName evidence="1">Uncharacterized protein</fullName>
    </submittedName>
</protein>
<name>A0ABD2MRL3_9CUCU</name>
<dbReference type="EMBL" id="JABFTP020000021">
    <property type="protein sequence ID" value="KAL3268882.1"/>
    <property type="molecule type" value="Genomic_DNA"/>
</dbReference>
<dbReference type="Proteomes" id="UP001516400">
    <property type="component" value="Unassembled WGS sequence"/>
</dbReference>
<evidence type="ECO:0000313" key="1">
    <source>
        <dbReference type="EMBL" id="KAL3268882.1"/>
    </source>
</evidence>